<protein>
    <submittedName>
        <fullName evidence="2">Uncharacterized protein</fullName>
    </submittedName>
</protein>
<organism evidence="2 3">
    <name type="scientific">Streptomyces kebangsaanensis</name>
    <dbReference type="NCBI Taxonomy" id="864058"/>
    <lineage>
        <taxon>Bacteria</taxon>
        <taxon>Bacillati</taxon>
        <taxon>Actinomycetota</taxon>
        <taxon>Actinomycetes</taxon>
        <taxon>Kitasatosporales</taxon>
        <taxon>Streptomycetaceae</taxon>
        <taxon>Streptomyces</taxon>
    </lineage>
</organism>
<sequence>MDHNPSPSAPALTRRVVLVSPAVLGAAMRVPAFGAGRSAPVETAQYVLQPDRVSPMDDALLNATGAGGLNRPRSGGLPVSNPPTARRTRQGSDHRRLALAAWNGSFRS</sequence>
<evidence type="ECO:0000256" key="1">
    <source>
        <dbReference type="SAM" id="MobiDB-lite"/>
    </source>
</evidence>
<gene>
    <name evidence="2" type="ORF">ACFYNZ_20300</name>
</gene>
<reference evidence="2 3" key="1">
    <citation type="submission" date="2024-10" db="EMBL/GenBank/DDBJ databases">
        <title>The Natural Products Discovery Center: Release of the First 8490 Sequenced Strains for Exploring Actinobacteria Biosynthetic Diversity.</title>
        <authorList>
            <person name="Kalkreuter E."/>
            <person name="Kautsar S.A."/>
            <person name="Yang D."/>
            <person name="Bader C.D."/>
            <person name="Teijaro C.N."/>
            <person name="Fluegel L."/>
            <person name="Davis C.M."/>
            <person name="Simpson J.R."/>
            <person name="Lauterbach L."/>
            <person name="Steele A.D."/>
            <person name="Gui C."/>
            <person name="Meng S."/>
            <person name="Li G."/>
            <person name="Viehrig K."/>
            <person name="Ye F."/>
            <person name="Su P."/>
            <person name="Kiefer A.F."/>
            <person name="Nichols A."/>
            <person name="Cepeda A.J."/>
            <person name="Yan W."/>
            <person name="Fan B."/>
            <person name="Jiang Y."/>
            <person name="Adhikari A."/>
            <person name="Zheng C.-J."/>
            <person name="Schuster L."/>
            <person name="Cowan T.M."/>
            <person name="Smanski M.J."/>
            <person name="Chevrette M.G."/>
            <person name="De Carvalho L.P.S."/>
            <person name="Shen B."/>
        </authorList>
    </citation>
    <scope>NUCLEOTIDE SEQUENCE [LARGE SCALE GENOMIC DNA]</scope>
    <source>
        <strain evidence="2 3">NPDC007147</strain>
    </source>
</reference>
<dbReference type="Proteomes" id="UP001601197">
    <property type="component" value="Unassembled WGS sequence"/>
</dbReference>
<dbReference type="EMBL" id="JBIAFJ010000018">
    <property type="protein sequence ID" value="MFE9171814.1"/>
    <property type="molecule type" value="Genomic_DNA"/>
</dbReference>
<evidence type="ECO:0000313" key="3">
    <source>
        <dbReference type="Proteomes" id="UP001601197"/>
    </source>
</evidence>
<accession>A0ABW6KWQ6</accession>
<evidence type="ECO:0000313" key="2">
    <source>
        <dbReference type="EMBL" id="MFE9171814.1"/>
    </source>
</evidence>
<keyword evidence="3" id="KW-1185">Reference proteome</keyword>
<feature type="region of interest" description="Disordered" evidence="1">
    <location>
        <begin position="58"/>
        <end position="95"/>
    </location>
</feature>
<proteinExistence type="predicted"/>
<name>A0ABW6KWQ6_9ACTN</name>
<comment type="caution">
    <text evidence="2">The sequence shown here is derived from an EMBL/GenBank/DDBJ whole genome shotgun (WGS) entry which is preliminary data.</text>
</comment>
<dbReference type="RefSeq" id="WP_388348979.1">
    <property type="nucleotide sequence ID" value="NZ_JBIAFJ010000018.1"/>
</dbReference>